<feature type="transmembrane region" description="Helical" evidence="12">
    <location>
        <begin position="31"/>
        <end position="54"/>
    </location>
</feature>
<dbReference type="PRINTS" id="PR00237">
    <property type="entry name" value="GPCRRHODOPSN"/>
</dbReference>
<dbReference type="PROSITE" id="PS50262">
    <property type="entry name" value="G_PROTEIN_RECEP_F1_2"/>
    <property type="match status" value="1"/>
</dbReference>
<sequence length="408" mass="46581">MNVCPLHLNSSQANVQEFFLLSTSTIYEVQLLLFISFLLIYLITLVGNAVIILIVQLDAQLQTPMYFFLTNLAFLDICYSSVTVPKLLDLQLTGNRSISFYGCIAQMYFFHVLGSSEMFLLVAMSYDRYVAICNPLRYSVIMRRSVVITLKVCSWLGGFIHSTFHTAFLLRLSFSHYNKVDNFFCDATPLIKLSCSDTTMDEIMLLTTPGILGPICFILTLVSYRYIVISILKINSAQGRYRTFSSCASHLTVVTIFYGTGIFVYVQPMAVYWSANQFITVFYSIITPMLNPMIYTLRNKEIKKSLRKILFKERQRESFRGMLVLDFIGGGPLLVMPQYRALPNKQRRKGLVPNVRHPQVIVLNYLKPRTSAPISRKLHRPGVIPVSITERSSSGFIFLQISRKHMCS</sequence>
<keyword evidence="2" id="KW-1003">Cell membrane</keyword>
<dbReference type="InterPro" id="IPR017452">
    <property type="entry name" value="GPCR_Rhodpsn_7TM"/>
</dbReference>
<dbReference type="InterPro" id="IPR000725">
    <property type="entry name" value="Olfact_rcpt"/>
</dbReference>
<evidence type="ECO:0000256" key="8">
    <source>
        <dbReference type="ARBA" id="ARBA00023136"/>
    </source>
</evidence>
<keyword evidence="4 11" id="KW-0812">Transmembrane</keyword>
<feature type="transmembrane region" description="Helical" evidence="12">
    <location>
        <begin position="244"/>
        <end position="266"/>
    </location>
</feature>
<name>A0A974HPI9_XENLA</name>
<accession>A0A974HPI9</accession>
<evidence type="ECO:0000313" key="15">
    <source>
        <dbReference type="Proteomes" id="UP000694892"/>
    </source>
</evidence>
<dbReference type="Proteomes" id="UP000694892">
    <property type="component" value="Chromosome 4L"/>
</dbReference>
<keyword evidence="10 11" id="KW-0807">Transducer</keyword>
<dbReference type="GO" id="GO:0005886">
    <property type="term" value="C:plasma membrane"/>
    <property type="evidence" value="ECO:0007669"/>
    <property type="project" value="UniProtKB-SubCell"/>
</dbReference>
<proteinExistence type="inferred from homology"/>
<dbReference type="PANTHER" id="PTHR26452">
    <property type="entry name" value="OLFACTORY RECEPTOR"/>
    <property type="match status" value="1"/>
</dbReference>
<keyword evidence="8 12" id="KW-0472">Membrane</keyword>
<comment type="subcellular location">
    <subcellularLocation>
        <location evidence="1">Cell membrane</location>
        <topology evidence="1">Multi-pass membrane protein</topology>
    </subcellularLocation>
</comment>
<feature type="transmembrane region" description="Helical" evidence="12">
    <location>
        <begin position="318"/>
        <end position="339"/>
    </location>
</feature>
<gene>
    <name evidence="14" type="ORF">XELAEV_18023885mg</name>
</gene>
<dbReference type="SUPFAM" id="SSF81321">
    <property type="entry name" value="Family A G protein-coupled receptor-like"/>
    <property type="match status" value="1"/>
</dbReference>
<keyword evidence="5" id="KW-0552">Olfaction</keyword>
<evidence type="ECO:0000259" key="13">
    <source>
        <dbReference type="PROSITE" id="PS50262"/>
    </source>
</evidence>
<reference evidence="15" key="1">
    <citation type="journal article" date="2016" name="Nature">
        <title>Genome evolution in the allotetraploid frog Xenopus laevis.</title>
        <authorList>
            <person name="Session A.M."/>
            <person name="Uno Y."/>
            <person name="Kwon T."/>
            <person name="Chapman J.A."/>
            <person name="Toyoda A."/>
            <person name="Takahashi S."/>
            <person name="Fukui A."/>
            <person name="Hikosaka A."/>
            <person name="Suzuki A."/>
            <person name="Kondo M."/>
            <person name="van Heeringen S.J."/>
            <person name="Quigley I."/>
            <person name="Heinz S."/>
            <person name="Ogino H."/>
            <person name="Ochi H."/>
            <person name="Hellsten U."/>
            <person name="Lyons J.B."/>
            <person name="Simakov O."/>
            <person name="Putnam N."/>
            <person name="Stites J."/>
            <person name="Kuroki Y."/>
            <person name="Tanaka T."/>
            <person name="Michiue T."/>
            <person name="Watanabe M."/>
            <person name="Bogdanovic O."/>
            <person name="Lister R."/>
            <person name="Georgiou G."/>
            <person name="Paranjpe S.S."/>
            <person name="van Kruijsbergen I."/>
            <person name="Shu S."/>
            <person name="Carlson J."/>
            <person name="Kinoshita T."/>
            <person name="Ohta Y."/>
            <person name="Mawaribuchi S."/>
            <person name="Jenkins J."/>
            <person name="Grimwood J."/>
            <person name="Schmutz J."/>
            <person name="Mitros T."/>
            <person name="Mozaffari S.V."/>
            <person name="Suzuki Y."/>
            <person name="Haramoto Y."/>
            <person name="Yamamoto T.S."/>
            <person name="Takagi C."/>
            <person name="Heald R."/>
            <person name="Miller K."/>
            <person name="Haudenschild C."/>
            <person name="Kitzman J."/>
            <person name="Nakayama T."/>
            <person name="Izutsu Y."/>
            <person name="Robert J."/>
            <person name="Fortriede J."/>
            <person name="Burns K."/>
            <person name="Lotay V."/>
            <person name="Karimi K."/>
            <person name="Yasuoka Y."/>
            <person name="Dichmann D.S."/>
            <person name="Flajnik M.F."/>
            <person name="Houston D.W."/>
            <person name="Shendure J."/>
            <person name="DuPasquier L."/>
            <person name="Vize P.D."/>
            <person name="Zorn A.M."/>
            <person name="Ito M."/>
            <person name="Marcotte E.M."/>
            <person name="Wallingford J.B."/>
            <person name="Ito Y."/>
            <person name="Asashima M."/>
            <person name="Ueno N."/>
            <person name="Matsuda Y."/>
            <person name="Veenstra G.J."/>
            <person name="Fujiyama A."/>
            <person name="Harland R.M."/>
            <person name="Taira M."/>
            <person name="Rokhsar D.S."/>
        </authorList>
    </citation>
    <scope>NUCLEOTIDE SEQUENCE [LARGE SCALE GENOMIC DNA]</scope>
    <source>
        <strain evidence="15">J</strain>
    </source>
</reference>
<feature type="transmembrane region" description="Helical" evidence="12">
    <location>
        <begin position="108"/>
        <end position="126"/>
    </location>
</feature>
<evidence type="ECO:0000256" key="3">
    <source>
        <dbReference type="ARBA" id="ARBA00022606"/>
    </source>
</evidence>
<evidence type="ECO:0000256" key="6">
    <source>
        <dbReference type="ARBA" id="ARBA00022989"/>
    </source>
</evidence>
<evidence type="ECO:0000256" key="12">
    <source>
        <dbReference type="SAM" id="Phobius"/>
    </source>
</evidence>
<dbReference type="PRINTS" id="PR00245">
    <property type="entry name" value="OLFACTORYR"/>
</dbReference>
<dbReference type="EMBL" id="CM004472">
    <property type="protein sequence ID" value="OCT85714.1"/>
    <property type="molecule type" value="Genomic_DNA"/>
</dbReference>
<evidence type="ECO:0000313" key="14">
    <source>
        <dbReference type="EMBL" id="OCT85714.1"/>
    </source>
</evidence>
<evidence type="ECO:0000256" key="5">
    <source>
        <dbReference type="ARBA" id="ARBA00022725"/>
    </source>
</evidence>
<evidence type="ECO:0000256" key="11">
    <source>
        <dbReference type="RuleBase" id="RU000688"/>
    </source>
</evidence>
<feature type="domain" description="G-protein coupled receptors family 1 profile" evidence="13">
    <location>
        <begin position="47"/>
        <end position="295"/>
    </location>
</feature>
<evidence type="ECO:0000256" key="4">
    <source>
        <dbReference type="ARBA" id="ARBA00022692"/>
    </source>
</evidence>
<dbReference type="Gene3D" id="1.20.1070.10">
    <property type="entry name" value="Rhodopsin 7-helix transmembrane proteins"/>
    <property type="match status" value="1"/>
</dbReference>
<feature type="transmembrane region" description="Helical" evidence="12">
    <location>
        <begin position="278"/>
        <end position="297"/>
    </location>
</feature>
<dbReference type="AlphaFoldDB" id="A0A974HPI9"/>
<dbReference type="GO" id="GO:0004984">
    <property type="term" value="F:olfactory receptor activity"/>
    <property type="evidence" value="ECO:0007669"/>
    <property type="project" value="InterPro"/>
</dbReference>
<evidence type="ECO:0000256" key="1">
    <source>
        <dbReference type="ARBA" id="ARBA00004651"/>
    </source>
</evidence>
<dbReference type="InterPro" id="IPR000276">
    <property type="entry name" value="GPCR_Rhodpsn"/>
</dbReference>
<keyword evidence="6 12" id="KW-1133">Transmembrane helix</keyword>
<dbReference type="Pfam" id="PF13853">
    <property type="entry name" value="7tm_4"/>
    <property type="match status" value="1"/>
</dbReference>
<evidence type="ECO:0000256" key="2">
    <source>
        <dbReference type="ARBA" id="ARBA00022475"/>
    </source>
</evidence>
<dbReference type="PROSITE" id="PS00237">
    <property type="entry name" value="G_PROTEIN_RECEP_F1_1"/>
    <property type="match status" value="1"/>
</dbReference>
<protein>
    <recommendedName>
        <fullName evidence="13">G-protein coupled receptors family 1 profile domain-containing protein</fullName>
    </recommendedName>
</protein>
<evidence type="ECO:0000256" key="9">
    <source>
        <dbReference type="ARBA" id="ARBA00023170"/>
    </source>
</evidence>
<keyword evidence="3" id="KW-0716">Sensory transduction</keyword>
<dbReference type="InterPro" id="IPR050516">
    <property type="entry name" value="Olfactory_GPCR"/>
</dbReference>
<keyword evidence="9 11" id="KW-0675">Receptor</keyword>
<dbReference type="FunFam" id="1.20.1070.10:FF:000001">
    <property type="entry name" value="Olfactory receptor"/>
    <property type="match status" value="1"/>
</dbReference>
<dbReference type="OMA" id="YGCIAQM"/>
<keyword evidence="7 11" id="KW-0297">G-protein coupled receptor</keyword>
<evidence type="ECO:0000256" key="7">
    <source>
        <dbReference type="ARBA" id="ARBA00023040"/>
    </source>
</evidence>
<feature type="transmembrane region" description="Helical" evidence="12">
    <location>
        <begin position="66"/>
        <end position="88"/>
    </location>
</feature>
<evidence type="ECO:0000256" key="10">
    <source>
        <dbReference type="ARBA" id="ARBA00023224"/>
    </source>
</evidence>
<feature type="transmembrane region" description="Helical" evidence="12">
    <location>
        <begin position="146"/>
        <end position="170"/>
    </location>
</feature>
<dbReference type="CDD" id="cd13954">
    <property type="entry name" value="7tmA_OR"/>
    <property type="match status" value="1"/>
</dbReference>
<dbReference type="GO" id="GO:0004930">
    <property type="term" value="F:G protein-coupled receptor activity"/>
    <property type="evidence" value="ECO:0007669"/>
    <property type="project" value="UniProtKB-KW"/>
</dbReference>
<feature type="transmembrane region" description="Helical" evidence="12">
    <location>
        <begin position="211"/>
        <end position="232"/>
    </location>
</feature>
<organism evidence="14 15">
    <name type="scientific">Xenopus laevis</name>
    <name type="common">African clawed frog</name>
    <dbReference type="NCBI Taxonomy" id="8355"/>
    <lineage>
        <taxon>Eukaryota</taxon>
        <taxon>Metazoa</taxon>
        <taxon>Chordata</taxon>
        <taxon>Craniata</taxon>
        <taxon>Vertebrata</taxon>
        <taxon>Euteleostomi</taxon>
        <taxon>Amphibia</taxon>
        <taxon>Batrachia</taxon>
        <taxon>Anura</taxon>
        <taxon>Pipoidea</taxon>
        <taxon>Pipidae</taxon>
        <taxon>Xenopodinae</taxon>
        <taxon>Xenopus</taxon>
        <taxon>Xenopus</taxon>
    </lineage>
</organism>
<comment type="similarity">
    <text evidence="11">Belongs to the G-protein coupled receptor 1 family.</text>
</comment>